<dbReference type="EMBL" id="BAABIQ010000005">
    <property type="protein sequence ID" value="GAA4783991.1"/>
    <property type="molecule type" value="Genomic_DNA"/>
</dbReference>
<dbReference type="PRINTS" id="PR01434">
    <property type="entry name" value="NADHDHGNASE5"/>
</dbReference>
<comment type="catalytic activity">
    <reaction evidence="5">
        <text>a quinone + NADH + 5 H(+)(in) = a quinol + NAD(+) + 4 H(+)(out)</text>
        <dbReference type="Rhea" id="RHEA:57888"/>
        <dbReference type="ChEBI" id="CHEBI:15378"/>
        <dbReference type="ChEBI" id="CHEBI:24646"/>
        <dbReference type="ChEBI" id="CHEBI:57540"/>
        <dbReference type="ChEBI" id="CHEBI:57945"/>
        <dbReference type="ChEBI" id="CHEBI:132124"/>
    </reaction>
</comment>
<comment type="similarity">
    <text evidence="5">Belongs to the complex I subunit 2 family.</text>
</comment>
<evidence type="ECO:0000313" key="9">
    <source>
        <dbReference type="Proteomes" id="UP001501411"/>
    </source>
</evidence>
<feature type="transmembrane region" description="Helical" evidence="5">
    <location>
        <begin position="288"/>
        <end position="308"/>
    </location>
</feature>
<evidence type="ECO:0000256" key="6">
    <source>
        <dbReference type="RuleBase" id="RU000320"/>
    </source>
</evidence>
<keyword evidence="4 5" id="KW-0472">Membrane</keyword>
<dbReference type="Proteomes" id="UP001501411">
    <property type="component" value="Unassembled WGS sequence"/>
</dbReference>
<evidence type="ECO:0000256" key="4">
    <source>
        <dbReference type="ARBA" id="ARBA00023136"/>
    </source>
</evidence>
<dbReference type="RefSeq" id="WP_345230580.1">
    <property type="nucleotide sequence ID" value="NZ_BAABIQ010000005.1"/>
</dbReference>
<dbReference type="NCBIfam" id="TIGR01770">
    <property type="entry name" value="NDH_I_N"/>
    <property type="match status" value="1"/>
</dbReference>
<feature type="transmembrane region" description="Helical" evidence="5">
    <location>
        <begin position="190"/>
        <end position="207"/>
    </location>
</feature>
<feature type="transmembrane region" description="Helical" evidence="5">
    <location>
        <begin position="357"/>
        <end position="380"/>
    </location>
</feature>
<keyword evidence="5" id="KW-1003">Cell membrane</keyword>
<evidence type="ECO:0000256" key="1">
    <source>
        <dbReference type="ARBA" id="ARBA00004127"/>
    </source>
</evidence>
<keyword evidence="5" id="KW-0874">Quinone</keyword>
<feature type="transmembrane region" description="Helical" evidence="5">
    <location>
        <begin position="118"/>
        <end position="135"/>
    </location>
</feature>
<keyword evidence="9" id="KW-1185">Reference proteome</keyword>
<feature type="transmembrane region" description="Helical" evidence="5">
    <location>
        <begin position="432"/>
        <end position="455"/>
    </location>
</feature>
<feature type="transmembrane region" description="Helical" evidence="5">
    <location>
        <begin position="57"/>
        <end position="80"/>
    </location>
</feature>
<evidence type="ECO:0000313" key="8">
    <source>
        <dbReference type="EMBL" id="GAA4783991.1"/>
    </source>
</evidence>
<name>A0ABP9AQP5_9SPHI</name>
<dbReference type="HAMAP" id="MF_00445">
    <property type="entry name" value="NDH1_NuoN_1"/>
    <property type="match status" value="1"/>
</dbReference>
<dbReference type="EC" id="7.1.1.-" evidence="5"/>
<feature type="transmembrane region" description="Helical" evidence="5">
    <location>
        <begin position="6"/>
        <end position="22"/>
    </location>
</feature>
<protein>
    <recommendedName>
        <fullName evidence="5">NADH-quinone oxidoreductase subunit N</fullName>
        <ecNumber evidence="5">7.1.1.-</ecNumber>
    </recommendedName>
    <alternativeName>
        <fullName evidence="5">NADH dehydrogenase I subunit N</fullName>
    </alternativeName>
    <alternativeName>
        <fullName evidence="5">NDH-1 subunit N</fullName>
    </alternativeName>
</protein>
<sequence>MSAIITLSIIAILILYLGVFKANKALLPVALIGLVGAIFLEITLWDRSAAPLYSGMILFDRFSLTFSILLIFITILVFLLSKGYFDRISAHIAEYYALLLFSLIGALLVVSFHNLSMLFIGVEIMSVALYILVGIRKTDLVSNEAALKYFLMGAFSTGFLLFGIALIYGASASFDLAEIKEYVTANATHISPLFYAGILLMLVGLTFKVGAAPFHFWTPDVYDGAPILVTTFMSTVVKTAAFAGFLRLFASCFGDLQSFWSPIVLLIIILTLFIGNITAMVQQSFKRMLAYSSISHAGYMLFAILNLGDQANSSLLIYATAYSVSSVIAFSVLTIVKRSRGSEHFEAFNGLGKTNPLLAFILTIAMLSLAGIPLTAGFIGKFLLFSGALSNLHVTLVILAAVNAALGIFYYFHVIINLYFKGGNAEPVTVGTNYRAVLLVAALLTLLIGVFPHWLTQLI</sequence>
<feature type="transmembrane region" description="Helical" evidence="5">
    <location>
        <begin position="147"/>
        <end position="170"/>
    </location>
</feature>
<comment type="subunit">
    <text evidence="5">NDH-1 is composed of 14 different subunits. Subunits NuoA, H, J, K, L, M, N constitute the membrane sector of the complex.</text>
</comment>
<comment type="function">
    <text evidence="5">NDH-1 shuttles electrons from NADH, via FMN and iron-sulfur (Fe-S) centers, to quinones in the respiratory chain. The immediate electron acceptor for the enzyme in this species is believed to be a menaquinone. Couples the redox reaction to proton translocation (for every two electrons transferred, four hydrogen ions are translocated across the cytoplasmic membrane), and thus conserves the redox energy in a proton gradient.</text>
</comment>
<feature type="transmembrane region" description="Helical" evidence="5">
    <location>
        <begin position="392"/>
        <end position="420"/>
    </location>
</feature>
<proteinExistence type="inferred from homology"/>
<organism evidence="8 9">
    <name type="scientific">Olivibacter ginsenosidimutans</name>
    <dbReference type="NCBI Taxonomy" id="1176537"/>
    <lineage>
        <taxon>Bacteria</taxon>
        <taxon>Pseudomonadati</taxon>
        <taxon>Bacteroidota</taxon>
        <taxon>Sphingobacteriia</taxon>
        <taxon>Sphingobacteriales</taxon>
        <taxon>Sphingobacteriaceae</taxon>
        <taxon>Olivibacter</taxon>
    </lineage>
</organism>
<feature type="domain" description="NADH:quinone oxidoreductase/Mrp antiporter transmembrane" evidence="7">
    <location>
        <begin position="114"/>
        <end position="406"/>
    </location>
</feature>
<keyword evidence="5" id="KW-1278">Translocase</keyword>
<gene>
    <name evidence="5" type="primary">nuoN</name>
    <name evidence="8" type="ORF">GCM10023231_09560</name>
</gene>
<accession>A0ABP9AQP5</accession>
<dbReference type="InterPro" id="IPR010096">
    <property type="entry name" value="NADH-Q_OxRdtase_suN/2"/>
</dbReference>
<keyword evidence="3 5" id="KW-1133">Transmembrane helix</keyword>
<keyword evidence="2 5" id="KW-0812">Transmembrane</keyword>
<evidence type="ECO:0000256" key="2">
    <source>
        <dbReference type="ARBA" id="ARBA00022692"/>
    </source>
</evidence>
<reference evidence="9" key="1">
    <citation type="journal article" date="2019" name="Int. J. Syst. Evol. Microbiol.">
        <title>The Global Catalogue of Microorganisms (GCM) 10K type strain sequencing project: providing services to taxonomists for standard genome sequencing and annotation.</title>
        <authorList>
            <consortium name="The Broad Institute Genomics Platform"/>
            <consortium name="The Broad Institute Genome Sequencing Center for Infectious Disease"/>
            <person name="Wu L."/>
            <person name="Ma J."/>
        </authorList>
    </citation>
    <scope>NUCLEOTIDE SEQUENCE [LARGE SCALE GENOMIC DNA]</scope>
    <source>
        <strain evidence="9">JCM 18200</strain>
    </source>
</reference>
<evidence type="ECO:0000259" key="7">
    <source>
        <dbReference type="Pfam" id="PF00361"/>
    </source>
</evidence>
<feature type="transmembrane region" description="Helical" evidence="5">
    <location>
        <begin position="92"/>
        <end position="112"/>
    </location>
</feature>
<evidence type="ECO:0000256" key="3">
    <source>
        <dbReference type="ARBA" id="ARBA00022989"/>
    </source>
</evidence>
<dbReference type="PANTHER" id="PTHR22773">
    <property type="entry name" value="NADH DEHYDROGENASE"/>
    <property type="match status" value="1"/>
</dbReference>
<feature type="transmembrane region" description="Helical" evidence="5">
    <location>
        <begin position="227"/>
        <end position="247"/>
    </location>
</feature>
<feature type="transmembrane region" description="Helical" evidence="5">
    <location>
        <begin position="259"/>
        <end position="281"/>
    </location>
</feature>
<evidence type="ECO:0000256" key="5">
    <source>
        <dbReference type="HAMAP-Rule" id="MF_00445"/>
    </source>
</evidence>
<comment type="caution">
    <text evidence="8">The sequence shown here is derived from an EMBL/GenBank/DDBJ whole genome shotgun (WGS) entry which is preliminary data.</text>
</comment>
<dbReference type="InterPro" id="IPR001750">
    <property type="entry name" value="ND/Mrp_TM"/>
</dbReference>
<keyword evidence="5" id="KW-0813">Transport</keyword>
<feature type="transmembrane region" description="Helical" evidence="5">
    <location>
        <begin position="29"/>
        <end position="45"/>
    </location>
</feature>
<feature type="transmembrane region" description="Helical" evidence="5">
    <location>
        <begin position="314"/>
        <end position="336"/>
    </location>
</feature>
<dbReference type="Pfam" id="PF00361">
    <property type="entry name" value="Proton_antipo_M"/>
    <property type="match status" value="1"/>
</dbReference>
<comment type="subcellular location">
    <subcellularLocation>
        <location evidence="5">Cell membrane</location>
        <topology evidence="5">Multi-pass membrane protein</topology>
    </subcellularLocation>
    <subcellularLocation>
        <location evidence="1">Endomembrane system</location>
        <topology evidence="1">Multi-pass membrane protein</topology>
    </subcellularLocation>
    <subcellularLocation>
        <location evidence="6">Membrane</location>
        <topology evidence="6">Multi-pass membrane protein</topology>
    </subcellularLocation>
</comment>
<keyword evidence="5" id="KW-0520">NAD</keyword>